<accession>A0ABP4VB01</accession>
<evidence type="ECO:0000256" key="3">
    <source>
        <dbReference type="ARBA" id="ARBA00023002"/>
    </source>
</evidence>
<evidence type="ECO:0000256" key="2">
    <source>
        <dbReference type="ARBA" id="ARBA00022643"/>
    </source>
</evidence>
<dbReference type="PANTHER" id="PTHR42847:SF4">
    <property type="entry name" value="ALKANESULFONATE MONOOXYGENASE-RELATED"/>
    <property type="match status" value="1"/>
</dbReference>
<dbReference type="RefSeq" id="WP_344315121.1">
    <property type="nucleotide sequence ID" value="NZ_BAAANY010000043.1"/>
</dbReference>
<dbReference type="InterPro" id="IPR036661">
    <property type="entry name" value="Luciferase-like_sf"/>
</dbReference>
<evidence type="ECO:0000259" key="5">
    <source>
        <dbReference type="Pfam" id="PF00296"/>
    </source>
</evidence>
<evidence type="ECO:0000256" key="4">
    <source>
        <dbReference type="ARBA" id="ARBA00023033"/>
    </source>
</evidence>
<dbReference type="PANTHER" id="PTHR42847">
    <property type="entry name" value="ALKANESULFONATE MONOOXYGENASE"/>
    <property type="match status" value="1"/>
</dbReference>
<evidence type="ECO:0000313" key="7">
    <source>
        <dbReference type="Proteomes" id="UP001500618"/>
    </source>
</evidence>
<dbReference type="Proteomes" id="UP001500618">
    <property type="component" value="Unassembled WGS sequence"/>
</dbReference>
<keyword evidence="7" id="KW-1185">Reference proteome</keyword>
<keyword evidence="2" id="KW-0288">FMN</keyword>
<proteinExistence type="predicted"/>
<evidence type="ECO:0000256" key="1">
    <source>
        <dbReference type="ARBA" id="ARBA00022630"/>
    </source>
</evidence>
<comment type="caution">
    <text evidence="6">The sequence shown here is derived from an EMBL/GenBank/DDBJ whole genome shotgun (WGS) entry which is preliminary data.</text>
</comment>
<reference evidence="7" key="1">
    <citation type="journal article" date="2019" name="Int. J. Syst. Evol. Microbiol.">
        <title>The Global Catalogue of Microorganisms (GCM) 10K type strain sequencing project: providing services to taxonomists for standard genome sequencing and annotation.</title>
        <authorList>
            <consortium name="The Broad Institute Genomics Platform"/>
            <consortium name="The Broad Institute Genome Sequencing Center for Infectious Disease"/>
            <person name="Wu L."/>
            <person name="Ma J."/>
        </authorList>
    </citation>
    <scope>NUCLEOTIDE SEQUENCE [LARGE SCALE GENOMIC DNA]</scope>
    <source>
        <strain evidence="7">JCM 14718</strain>
    </source>
</reference>
<evidence type="ECO:0000313" key="6">
    <source>
        <dbReference type="EMBL" id="GAA1718759.1"/>
    </source>
</evidence>
<dbReference type="SUPFAM" id="SSF51679">
    <property type="entry name" value="Bacterial luciferase-like"/>
    <property type="match status" value="1"/>
</dbReference>
<dbReference type="InterPro" id="IPR011251">
    <property type="entry name" value="Luciferase-like_dom"/>
</dbReference>
<protein>
    <recommendedName>
        <fullName evidence="5">Luciferase-like domain-containing protein</fullName>
    </recommendedName>
</protein>
<dbReference type="InterPro" id="IPR050172">
    <property type="entry name" value="SsuD_RutA_monooxygenase"/>
</dbReference>
<dbReference type="Pfam" id="PF00296">
    <property type="entry name" value="Bac_luciferase"/>
    <property type="match status" value="1"/>
</dbReference>
<dbReference type="Gene3D" id="3.20.20.30">
    <property type="entry name" value="Luciferase-like domain"/>
    <property type="match status" value="1"/>
</dbReference>
<organism evidence="6 7">
    <name type="scientific">Fodinicola feengrottensis</name>
    <dbReference type="NCBI Taxonomy" id="435914"/>
    <lineage>
        <taxon>Bacteria</taxon>
        <taxon>Bacillati</taxon>
        <taxon>Actinomycetota</taxon>
        <taxon>Actinomycetes</taxon>
        <taxon>Mycobacteriales</taxon>
        <taxon>Fodinicola</taxon>
    </lineage>
</organism>
<keyword evidence="1" id="KW-0285">Flavoprotein</keyword>
<sequence>MPTKFAVYLPPFGPLADPNALVEVARRAEAAGWDGVFLWDHVLADGPVEVTDPWVALGAMAAATSRVLLGTMVSPLPRHRPAVVARQAGTLSRLSGGRCVLGVGLGADEYGDFTRFGEPTGLAGRAAMADEALSIIQALWSGQPYVHAGTHFCADLPQTHPEPHRIPIWVAGTLPGLGSAARAVRHDGVFLLGENLTVTPEEVRRALAVLAVNDRPFDVVLAGNASPAWENPTVPDLRPLADAGMTWWAESFVHYDPLDLTLTVIDAGPPRF</sequence>
<dbReference type="EMBL" id="BAAANY010000043">
    <property type="protein sequence ID" value="GAA1718759.1"/>
    <property type="molecule type" value="Genomic_DNA"/>
</dbReference>
<gene>
    <name evidence="6" type="ORF">GCM10009765_78960</name>
</gene>
<feature type="domain" description="Luciferase-like" evidence="5">
    <location>
        <begin position="16"/>
        <end position="225"/>
    </location>
</feature>
<keyword evidence="3" id="KW-0560">Oxidoreductase</keyword>
<name>A0ABP4VB01_9ACTN</name>
<keyword evidence="4" id="KW-0503">Monooxygenase</keyword>